<dbReference type="AlphaFoldDB" id="A0A5C3L6V3"/>
<proteinExistence type="predicted"/>
<evidence type="ECO:0000313" key="2">
    <source>
        <dbReference type="Proteomes" id="UP000307440"/>
    </source>
</evidence>
<evidence type="ECO:0000313" key="1">
    <source>
        <dbReference type="EMBL" id="TFK28372.1"/>
    </source>
</evidence>
<organism evidence="1 2">
    <name type="scientific">Coprinopsis marcescibilis</name>
    <name type="common">Agaric fungus</name>
    <name type="synonym">Psathyrella marcescibilis</name>
    <dbReference type="NCBI Taxonomy" id="230819"/>
    <lineage>
        <taxon>Eukaryota</taxon>
        <taxon>Fungi</taxon>
        <taxon>Dikarya</taxon>
        <taxon>Basidiomycota</taxon>
        <taxon>Agaricomycotina</taxon>
        <taxon>Agaricomycetes</taxon>
        <taxon>Agaricomycetidae</taxon>
        <taxon>Agaricales</taxon>
        <taxon>Agaricineae</taxon>
        <taxon>Psathyrellaceae</taxon>
        <taxon>Coprinopsis</taxon>
    </lineage>
</organism>
<sequence>MTLGFLRPKPQLREIEKVSSSSLANNRLPISVVGTYREATARNFINGYAQADIAKQQLDGQDGVEQLLVEELPGSKPHAKERLVLASIATDDDYKWGTGPFVLANNWFKAHCSISPTAFVYVASPRSYFINNDWEHLSMFSGFLEKVPGGAARTLIVTRERRMPMRSGWMGQTVGHVDYQGLSGQYGDLITEGAEHMHLNGGTTESDVIRYVGGRNVQHEEELIGGKPLVSTKAGNLFKETVETLMADAFSSRRN</sequence>
<protein>
    <submittedName>
        <fullName evidence="1">Uncharacterized protein</fullName>
    </submittedName>
</protein>
<gene>
    <name evidence="1" type="ORF">FA15DRAFT_665342</name>
</gene>
<keyword evidence="2" id="KW-1185">Reference proteome</keyword>
<name>A0A5C3L6V3_COPMA</name>
<dbReference type="EMBL" id="ML210156">
    <property type="protein sequence ID" value="TFK28372.1"/>
    <property type="molecule type" value="Genomic_DNA"/>
</dbReference>
<dbReference type="Proteomes" id="UP000307440">
    <property type="component" value="Unassembled WGS sequence"/>
</dbReference>
<accession>A0A5C3L6V3</accession>
<reference evidence="1 2" key="1">
    <citation type="journal article" date="2019" name="Nat. Ecol. Evol.">
        <title>Megaphylogeny resolves global patterns of mushroom evolution.</title>
        <authorList>
            <person name="Varga T."/>
            <person name="Krizsan K."/>
            <person name="Foldi C."/>
            <person name="Dima B."/>
            <person name="Sanchez-Garcia M."/>
            <person name="Sanchez-Ramirez S."/>
            <person name="Szollosi G.J."/>
            <person name="Szarkandi J.G."/>
            <person name="Papp V."/>
            <person name="Albert L."/>
            <person name="Andreopoulos W."/>
            <person name="Angelini C."/>
            <person name="Antonin V."/>
            <person name="Barry K.W."/>
            <person name="Bougher N.L."/>
            <person name="Buchanan P."/>
            <person name="Buyck B."/>
            <person name="Bense V."/>
            <person name="Catcheside P."/>
            <person name="Chovatia M."/>
            <person name="Cooper J."/>
            <person name="Damon W."/>
            <person name="Desjardin D."/>
            <person name="Finy P."/>
            <person name="Geml J."/>
            <person name="Haridas S."/>
            <person name="Hughes K."/>
            <person name="Justo A."/>
            <person name="Karasinski D."/>
            <person name="Kautmanova I."/>
            <person name="Kiss B."/>
            <person name="Kocsube S."/>
            <person name="Kotiranta H."/>
            <person name="LaButti K.M."/>
            <person name="Lechner B.E."/>
            <person name="Liimatainen K."/>
            <person name="Lipzen A."/>
            <person name="Lukacs Z."/>
            <person name="Mihaltcheva S."/>
            <person name="Morgado L.N."/>
            <person name="Niskanen T."/>
            <person name="Noordeloos M.E."/>
            <person name="Ohm R.A."/>
            <person name="Ortiz-Santana B."/>
            <person name="Ovrebo C."/>
            <person name="Racz N."/>
            <person name="Riley R."/>
            <person name="Savchenko A."/>
            <person name="Shiryaev A."/>
            <person name="Soop K."/>
            <person name="Spirin V."/>
            <person name="Szebenyi C."/>
            <person name="Tomsovsky M."/>
            <person name="Tulloss R.E."/>
            <person name="Uehling J."/>
            <person name="Grigoriev I.V."/>
            <person name="Vagvolgyi C."/>
            <person name="Papp T."/>
            <person name="Martin F.M."/>
            <person name="Miettinen O."/>
            <person name="Hibbett D.S."/>
            <person name="Nagy L.G."/>
        </authorList>
    </citation>
    <scope>NUCLEOTIDE SEQUENCE [LARGE SCALE GENOMIC DNA]</scope>
    <source>
        <strain evidence="1 2">CBS 121175</strain>
    </source>
</reference>